<dbReference type="PATRIC" id="fig|1618429.3.peg.319"/>
<dbReference type="EMBL" id="LCBN01000011">
    <property type="protein sequence ID" value="KKS13967.1"/>
    <property type="molecule type" value="Genomic_DNA"/>
</dbReference>
<keyword evidence="2" id="KW-0227">DNA damage</keyword>
<dbReference type="InterPro" id="IPR047296">
    <property type="entry name" value="GIY-YIG_UvrC_Cho"/>
</dbReference>
<evidence type="ECO:0000259" key="6">
    <source>
        <dbReference type="PROSITE" id="PS50164"/>
    </source>
</evidence>
<dbReference type="GO" id="GO:0006289">
    <property type="term" value="P:nucleotide-excision repair"/>
    <property type="evidence" value="ECO:0007669"/>
    <property type="project" value="InterPro"/>
</dbReference>
<dbReference type="AlphaFoldDB" id="A0A0G0WPD6"/>
<dbReference type="CDD" id="cd10434">
    <property type="entry name" value="GIY-YIG_UvrC_Cho"/>
    <property type="match status" value="1"/>
</dbReference>
<feature type="domain" description="UvrC family homology region profile" evidence="7">
    <location>
        <begin position="254"/>
        <end position="355"/>
    </location>
</feature>
<dbReference type="SMART" id="SM00465">
    <property type="entry name" value="GIYc"/>
    <property type="match status" value="1"/>
</dbReference>
<evidence type="ECO:0000313" key="9">
    <source>
        <dbReference type="Proteomes" id="UP000034753"/>
    </source>
</evidence>
<dbReference type="Pfam" id="PF01541">
    <property type="entry name" value="GIY-YIG"/>
    <property type="match status" value="1"/>
</dbReference>
<keyword evidence="1" id="KW-0963">Cytoplasm</keyword>
<keyword evidence="4" id="KW-0267">Excision nuclease</keyword>
<evidence type="ECO:0000256" key="3">
    <source>
        <dbReference type="ARBA" id="ARBA00022769"/>
    </source>
</evidence>
<evidence type="ECO:0000256" key="1">
    <source>
        <dbReference type="ARBA" id="ARBA00022490"/>
    </source>
</evidence>
<dbReference type="InterPro" id="IPR000305">
    <property type="entry name" value="GIY-YIG_endonuc"/>
</dbReference>
<dbReference type="PROSITE" id="PS50164">
    <property type="entry name" value="GIY_YIG"/>
    <property type="match status" value="1"/>
</dbReference>
<dbReference type="Gene3D" id="3.40.1440.10">
    <property type="entry name" value="GIY-YIG endonuclease"/>
    <property type="match status" value="1"/>
</dbReference>
<dbReference type="SUPFAM" id="SSF82771">
    <property type="entry name" value="GIY-YIG endonuclease"/>
    <property type="match status" value="1"/>
</dbReference>
<feature type="domain" description="GIY-YIG" evidence="6">
    <location>
        <begin position="10"/>
        <end position="88"/>
    </location>
</feature>
<dbReference type="PANTHER" id="PTHR30562">
    <property type="entry name" value="UVRC/OXIDOREDUCTASE"/>
    <property type="match status" value="1"/>
</dbReference>
<accession>A0A0G0WPD6</accession>
<evidence type="ECO:0000256" key="2">
    <source>
        <dbReference type="ARBA" id="ARBA00022763"/>
    </source>
</evidence>
<sequence>MLFKKEQVPHGPGVYIFQDKAGRILYVGKAVDLRTRVSSYFSGKSDNIKTEDMVENIASLETIKVLSEIEALILEANLIKKYLPPYNIKLTDDKDYLYIKITGGHYPKIITARKNELSDAKKYFGPFPSSRVVRDTLKKLRRIFPWCNGTGNRAKGIMKSRPCFYYHLGLCPGACVGKISRQDYNKIINRFSRFMEGKTDTLLHELKREMGKYSQKTMYEQAQTIKKTIDGLQYLMQSTSIKGYLENPNFLEEQNKFSLESLQNDLGLNKISERIECFDISNISGKNATGSMVVLTAGELDKSQYRKFKIQLAGKPNDVAMMREIIRRRFKHQEWPMPDLIIVDGGRGQANVVNDELRTMNYELPVFGLAKKMEWLYRPDGNVIRLPHSSFALRLLQKIRDEAHRFAINYHRKLRSKMLY</sequence>
<dbReference type="PANTHER" id="PTHR30562:SF1">
    <property type="entry name" value="UVRABC SYSTEM PROTEIN C"/>
    <property type="match status" value="1"/>
</dbReference>
<dbReference type="InterPro" id="IPR036876">
    <property type="entry name" value="UVR_dom_sf"/>
</dbReference>
<name>A0A0G0WPD6_9BACT</name>
<dbReference type="Proteomes" id="UP000034753">
    <property type="component" value="Unassembled WGS sequence"/>
</dbReference>
<dbReference type="InterPro" id="IPR001162">
    <property type="entry name" value="UvrC_RNase_H_dom"/>
</dbReference>
<dbReference type="InterPro" id="IPR038476">
    <property type="entry name" value="UvrC_RNase_H_dom_sf"/>
</dbReference>
<keyword evidence="3" id="KW-0228">DNA excision</keyword>
<dbReference type="InterPro" id="IPR035901">
    <property type="entry name" value="GIY-YIG_endonuc_sf"/>
</dbReference>
<organism evidence="8 9">
    <name type="scientific">Candidatus Daviesbacteria bacterium GW2011_GWB1_41_5</name>
    <dbReference type="NCBI Taxonomy" id="1618429"/>
    <lineage>
        <taxon>Bacteria</taxon>
        <taxon>Candidatus Daviesiibacteriota</taxon>
    </lineage>
</organism>
<dbReference type="Gene3D" id="3.30.420.340">
    <property type="entry name" value="UvrC, RNAse H endonuclease domain"/>
    <property type="match status" value="1"/>
</dbReference>
<dbReference type="GO" id="GO:0009381">
    <property type="term" value="F:excinuclease ABC activity"/>
    <property type="evidence" value="ECO:0007669"/>
    <property type="project" value="InterPro"/>
</dbReference>
<evidence type="ECO:0000256" key="5">
    <source>
        <dbReference type="ARBA" id="ARBA00023204"/>
    </source>
</evidence>
<evidence type="ECO:0000259" key="7">
    <source>
        <dbReference type="PROSITE" id="PS50165"/>
    </source>
</evidence>
<dbReference type="SUPFAM" id="SSF46600">
    <property type="entry name" value="C-terminal UvrC-binding domain of UvrB"/>
    <property type="match status" value="1"/>
</dbReference>
<reference evidence="8 9" key="1">
    <citation type="journal article" date="2015" name="Nature">
        <title>rRNA introns, odd ribosomes, and small enigmatic genomes across a large radiation of phyla.</title>
        <authorList>
            <person name="Brown C.T."/>
            <person name="Hug L.A."/>
            <person name="Thomas B.C."/>
            <person name="Sharon I."/>
            <person name="Castelle C.J."/>
            <person name="Singh A."/>
            <person name="Wilkins M.J."/>
            <person name="Williams K.H."/>
            <person name="Banfield J.F."/>
        </authorList>
    </citation>
    <scope>NUCLEOTIDE SEQUENCE [LARGE SCALE GENOMIC DNA]</scope>
</reference>
<dbReference type="Pfam" id="PF08459">
    <property type="entry name" value="UvrC_RNaseH_dom"/>
    <property type="match status" value="1"/>
</dbReference>
<evidence type="ECO:0000313" key="8">
    <source>
        <dbReference type="EMBL" id="KKS13967.1"/>
    </source>
</evidence>
<dbReference type="FunFam" id="3.40.1440.10:FF:000001">
    <property type="entry name" value="UvrABC system protein C"/>
    <property type="match status" value="1"/>
</dbReference>
<dbReference type="GO" id="GO:0009380">
    <property type="term" value="C:excinuclease repair complex"/>
    <property type="evidence" value="ECO:0007669"/>
    <property type="project" value="TreeGrafter"/>
</dbReference>
<proteinExistence type="predicted"/>
<dbReference type="PROSITE" id="PS50165">
    <property type="entry name" value="UVRC"/>
    <property type="match status" value="1"/>
</dbReference>
<comment type="caution">
    <text evidence="8">The sequence shown here is derived from an EMBL/GenBank/DDBJ whole genome shotgun (WGS) entry which is preliminary data.</text>
</comment>
<evidence type="ECO:0000256" key="4">
    <source>
        <dbReference type="ARBA" id="ARBA00022881"/>
    </source>
</evidence>
<dbReference type="InterPro" id="IPR050066">
    <property type="entry name" value="UvrABC_protein_C"/>
</dbReference>
<protein>
    <submittedName>
        <fullName evidence="8">Excinuclease ABC subunit C</fullName>
    </submittedName>
</protein>
<gene>
    <name evidence="8" type="ORF">UU67_C0011G0006</name>
</gene>
<keyword evidence="5" id="KW-0234">DNA repair</keyword>